<dbReference type="GO" id="GO:0004527">
    <property type="term" value="F:exonuclease activity"/>
    <property type="evidence" value="ECO:0007669"/>
    <property type="project" value="UniProtKB-KW"/>
</dbReference>
<dbReference type="AlphaFoldDB" id="A0A7D5M5Q8"/>
<reference evidence="5 6" key="1">
    <citation type="submission" date="2018-02" db="EMBL/GenBank/DDBJ databases">
        <title>Complete genome of Nitrosopumilus ureaphilus PS0.</title>
        <authorList>
            <person name="Qin W."/>
            <person name="Zheng Y."/>
            <person name="Stahl D.A."/>
        </authorList>
    </citation>
    <scope>NUCLEOTIDE SEQUENCE [LARGE SCALE GENOMIC DNA]</scope>
    <source>
        <strain evidence="5 6">PS0</strain>
    </source>
</reference>
<dbReference type="PANTHER" id="PTHR30337:SF0">
    <property type="entry name" value="NUCLEASE SBCCD SUBUNIT D"/>
    <property type="match status" value="1"/>
</dbReference>
<accession>A0A7D5M5Q8</accession>
<dbReference type="CDD" id="cd00840">
    <property type="entry name" value="MPP_Mre11_N"/>
    <property type="match status" value="1"/>
</dbReference>
<dbReference type="KEGG" id="nue:C5F50_09415"/>
<dbReference type="Proteomes" id="UP000509478">
    <property type="component" value="Chromosome"/>
</dbReference>
<evidence type="ECO:0000256" key="2">
    <source>
        <dbReference type="ARBA" id="ARBA00022801"/>
    </source>
</evidence>
<dbReference type="GeneID" id="56068322"/>
<keyword evidence="1" id="KW-0540">Nuclease</keyword>
<proteinExistence type="predicted"/>
<gene>
    <name evidence="5" type="ORF">C5F50_09415</name>
</gene>
<protein>
    <submittedName>
        <fullName evidence="5">DNA repair exonuclease</fullName>
    </submittedName>
</protein>
<dbReference type="Gene3D" id="3.60.21.10">
    <property type="match status" value="1"/>
</dbReference>
<dbReference type="OrthoDB" id="11638at2157"/>
<keyword evidence="2" id="KW-0378">Hydrolase</keyword>
<keyword evidence="3 5" id="KW-0269">Exonuclease</keyword>
<name>A0A7D5M5Q8_9ARCH</name>
<dbReference type="InterPro" id="IPR004843">
    <property type="entry name" value="Calcineurin-like_PHP"/>
</dbReference>
<sequence>MYFAHLSDIHLGFQKHESLQRIEQQVFEKAMDECINRKIDFILIPGDLFHVNIPEMRVQKYAFAKFRQVYDAGIPVYVVYGSHDFSPVSNSVIDLLAEVGYITKVTRATSNEDGTISLKFLIDEKTGAKIAGLSGLKVGKDREWYEKLDRTFESESGFKIFLFHGGISDMKTESGMDGDHMPLSLLPKGFSYYAGGHMHKFNHQSFDGYSNVIYPGTLFAGYHADLEDNANGQKRGFVLVEFEKDVKSVEFIEIQNTAYEIIEVDANNRKAESINQELLDKTKDIDPTDKVVIIKVKGELTSGKTADVDISTIRENLNSRNAMVVNVSKNGLTSKEYSITEAKGNNKEEIETNVFSENIGQLRFEYQELLGDEGIKLAKKLLRELGQPALINEKKNEYIPRIRDNAFAILGLNKDDS</sequence>
<dbReference type="InterPro" id="IPR041796">
    <property type="entry name" value="Mre11_N"/>
</dbReference>
<dbReference type="RefSeq" id="WP_179371143.1">
    <property type="nucleotide sequence ID" value="NZ_CP026995.1"/>
</dbReference>
<dbReference type="EMBL" id="CP026995">
    <property type="protein sequence ID" value="QLH07272.1"/>
    <property type="molecule type" value="Genomic_DNA"/>
</dbReference>
<evidence type="ECO:0000313" key="5">
    <source>
        <dbReference type="EMBL" id="QLH07272.1"/>
    </source>
</evidence>
<evidence type="ECO:0000256" key="1">
    <source>
        <dbReference type="ARBA" id="ARBA00022722"/>
    </source>
</evidence>
<keyword evidence="6" id="KW-1185">Reference proteome</keyword>
<dbReference type="PANTHER" id="PTHR30337">
    <property type="entry name" value="COMPONENT OF ATP-DEPENDENT DSDNA EXONUCLEASE"/>
    <property type="match status" value="1"/>
</dbReference>
<feature type="domain" description="Calcineurin-like phosphoesterase" evidence="4">
    <location>
        <begin position="1"/>
        <end position="200"/>
    </location>
</feature>
<evidence type="ECO:0000313" key="6">
    <source>
        <dbReference type="Proteomes" id="UP000509478"/>
    </source>
</evidence>
<dbReference type="Pfam" id="PF00149">
    <property type="entry name" value="Metallophos"/>
    <property type="match status" value="1"/>
</dbReference>
<evidence type="ECO:0000256" key="3">
    <source>
        <dbReference type="ARBA" id="ARBA00022839"/>
    </source>
</evidence>
<dbReference type="InterPro" id="IPR050535">
    <property type="entry name" value="DNA_Repair-Maintenance_Comp"/>
</dbReference>
<evidence type="ECO:0000259" key="4">
    <source>
        <dbReference type="Pfam" id="PF00149"/>
    </source>
</evidence>
<dbReference type="InterPro" id="IPR029052">
    <property type="entry name" value="Metallo-depent_PP-like"/>
</dbReference>
<organism evidence="5 6">
    <name type="scientific">Nitrosopumilus ureiphilus</name>
    <dbReference type="NCBI Taxonomy" id="1470067"/>
    <lineage>
        <taxon>Archaea</taxon>
        <taxon>Nitrososphaerota</taxon>
        <taxon>Nitrososphaeria</taxon>
        <taxon>Nitrosopumilales</taxon>
        <taxon>Nitrosopumilaceae</taxon>
        <taxon>Nitrosopumilus</taxon>
    </lineage>
</organism>
<dbReference type="SUPFAM" id="SSF56300">
    <property type="entry name" value="Metallo-dependent phosphatases"/>
    <property type="match status" value="1"/>
</dbReference>